<name>A0A437S615_9FIRM</name>
<keyword evidence="3" id="KW-0482">Metalloprotease</keyword>
<dbReference type="GO" id="GO:0080120">
    <property type="term" value="P:CAAX-box protein maturation"/>
    <property type="evidence" value="ECO:0007669"/>
    <property type="project" value="UniProtKB-ARBA"/>
</dbReference>
<feature type="transmembrane region" description="Helical" evidence="1">
    <location>
        <begin position="208"/>
        <end position="227"/>
    </location>
</feature>
<feature type="transmembrane region" description="Helical" evidence="1">
    <location>
        <begin position="85"/>
        <end position="102"/>
    </location>
</feature>
<feature type="domain" description="CAAX prenyl protease 2/Lysostaphin resistance protein A-like" evidence="2">
    <location>
        <begin position="120"/>
        <end position="219"/>
    </location>
</feature>
<proteinExistence type="predicted"/>
<sequence length="228" mass="26602">MDENLIRTEDYTDFPFGNVSNLRWFLSLTLLFLTFFLIFVGGIVENIIIAIVFFVAGCFVSLYLLDKRFWRKVFKPLKLGDLFKIFLVLLFTYAAAFLVSQLSVSMNDNPIIDMLSKDKVVIYFFISILQLLGEEILFLIPFLFIFNKLKYKTNKKVALTIAWFLSSEIFGILHLPTYSYNLFQCLVVIATIRFALSLGYIWTKNLTVTYIVHVLYDWIILLLLIFAI</sequence>
<keyword evidence="1" id="KW-0472">Membrane</keyword>
<comment type="caution">
    <text evidence="3">The sequence shown here is derived from an EMBL/GenBank/DDBJ whole genome shotgun (WGS) entry which is preliminary data.</text>
</comment>
<feature type="transmembrane region" description="Helical" evidence="1">
    <location>
        <begin position="21"/>
        <end position="41"/>
    </location>
</feature>
<dbReference type="GO" id="GO:0008237">
    <property type="term" value="F:metallopeptidase activity"/>
    <property type="evidence" value="ECO:0007669"/>
    <property type="project" value="UniProtKB-KW"/>
</dbReference>
<dbReference type="EMBL" id="RLIH01000011">
    <property type="protein sequence ID" value="RVU54356.1"/>
    <property type="molecule type" value="Genomic_DNA"/>
</dbReference>
<reference evidence="3 4" key="1">
    <citation type="submission" date="2018-11" db="EMBL/GenBank/DDBJ databases">
        <title>Genome sequencing and assembly of Anaerosphaera sp. nov., GS7-6-2.</title>
        <authorList>
            <person name="Rettenmaier R."/>
            <person name="Liebl W."/>
            <person name="Zverlov V."/>
        </authorList>
    </citation>
    <scope>NUCLEOTIDE SEQUENCE [LARGE SCALE GENOMIC DNA]</scope>
    <source>
        <strain evidence="3 4">GS7-6-2</strain>
    </source>
</reference>
<dbReference type="Pfam" id="PF02517">
    <property type="entry name" value="Rce1-like"/>
    <property type="match status" value="1"/>
</dbReference>
<evidence type="ECO:0000313" key="3">
    <source>
        <dbReference type="EMBL" id="RVU54356.1"/>
    </source>
</evidence>
<dbReference type="AlphaFoldDB" id="A0A437S615"/>
<feature type="transmembrane region" description="Helical" evidence="1">
    <location>
        <begin position="122"/>
        <end position="145"/>
    </location>
</feature>
<keyword evidence="3" id="KW-0645">Protease</keyword>
<evidence type="ECO:0000259" key="2">
    <source>
        <dbReference type="Pfam" id="PF02517"/>
    </source>
</evidence>
<dbReference type="GO" id="GO:0006508">
    <property type="term" value="P:proteolysis"/>
    <property type="evidence" value="ECO:0007669"/>
    <property type="project" value="UniProtKB-KW"/>
</dbReference>
<protein>
    <submittedName>
        <fullName evidence="3">CPBP family intramembrane metalloprotease</fullName>
    </submittedName>
</protein>
<dbReference type="RefSeq" id="WP_127724888.1">
    <property type="nucleotide sequence ID" value="NZ_RLIH01000011.1"/>
</dbReference>
<feature type="transmembrane region" description="Helical" evidence="1">
    <location>
        <begin position="181"/>
        <end position="201"/>
    </location>
</feature>
<organism evidence="3 4">
    <name type="scientific">Anaerosphaera multitolerans</name>
    <dbReference type="NCBI Taxonomy" id="2487351"/>
    <lineage>
        <taxon>Bacteria</taxon>
        <taxon>Bacillati</taxon>
        <taxon>Bacillota</taxon>
        <taxon>Tissierellia</taxon>
        <taxon>Tissierellales</taxon>
        <taxon>Peptoniphilaceae</taxon>
        <taxon>Anaerosphaera</taxon>
    </lineage>
</organism>
<gene>
    <name evidence="3" type="ORF">EF514_07880</name>
</gene>
<feature type="transmembrane region" description="Helical" evidence="1">
    <location>
        <begin position="157"/>
        <end position="175"/>
    </location>
</feature>
<dbReference type="GO" id="GO:0004175">
    <property type="term" value="F:endopeptidase activity"/>
    <property type="evidence" value="ECO:0007669"/>
    <property type="project" value="UniProtKB-ARBA"/>
</dbReference>
<dbReference type="InterPro" id="IPR003675">
    <property type="entry name" value="Rce1/LyrA-like_dom"/>
</dbReference>
<evidence type="ECO:0000256" key="1">
    <source>
        <dbReference type="SAM" id="Phobius"/>
    </source>
</evidence>
<dbReference type="OrthoDB" id="2661755at2"/>
<feature type="transmembrane region" description="Helical" evidence="1">
    <location>
        <begin position="47"/>
        <end position="65"/>
    </location>
</feature>
<keyword evidence="1" id="KW-1133">Transmembrane helix</keyword>
<keyword evidence="1" id="KW-0812">Transmembrane</keyword>
<keyword evidence="4" id="KW-1185">Reference proteome</keyword>
<accession>A0A437S615</accession>
<keyword evidence="3" id="KW-0378">Hydrolase</keyword>
<dbReference type="Proteomes" id="UP000288812">
    <property type="component" value="Unassembled WGS sequence"/>
</dbReference>
<evidence type="ECO:0000313" key="4">
    <source>
        <dbReference type="Proteomes" id="UP000288812"/>
    </source>
</evidence>